<keyword evidence="2" id="KW-0378">Hydrolase</keyword>
<evidence type="ECO:0000313" key="2">
    <source>
        <dbReference type="EMBL" id="QOY84966.1"/>
    </source>
</evidence>
<dbReference type="PANTHER" id="PTHR36848:SF2">
    <property type="entry name" value="SECRETED PROTEIN"/>
    <property type="match status" value="1"/>
</dbReference>
<dbReference type="InterPro" id="IPR053161">
    <property type="entry name" value="Ulvan_degrading_GH"/>
</dbReference>
<gene>
    <name evidence="2" type="ORF">IRI77_19100</name>
</gene>
<feature type="chain" id="PRO_5032630910" evidence="1">
    <location>
        <begin position="28"/>
        <end position="858"/>
    </location>
</feature>
<dbReference type="InterPro" id="IPR029062">
    <property type="entry name" value="Class_I_gatase-like"/>
</dbReference>
<dbReference type="GO" id="GO:0016787">
    <property type="term" value="F:hydrolase activity"/>
    <property type="evidence" value="ECO:0007669"/>
    <property type="project" value="UniProtKB-KW"/>
</dbReference>
<dbReference type="SUPFAM" id="SSF49785">
    <property type="entry name" value="Galactose-binding domain-like"/>
    <property type="match status" value="1"/>
</dbReference>
<accession>A0A7S7SI17</accession>
<dbReference type="SUPFAM" id="SSF51011">
    <property type="entry name" value="Glycosyl hydrolase domain"/>
    <property type="match status" value="1"/>
</dbReference>
<dbReference type="EMBL" id="CP063849">
    <property type="protein sequence ID" value="QOY84966.1"/>
    <property type="molecule type" value="Genomic_DNA"/>
</dbReference>
<name>A0A7S7SI17_PALFE</name>
<dbReference type="PANTHER" id="PTHR36848">
    <property type="entry name" value="DNA-BINDING PROTEIN (PUTATIVE SECRETED PROTEIN)-RELATED"/>
    <property type="match status" value="1"/>
</dbReference>
<dbReference type="KEGG" id="pfer:IRI77_19100"/>
<protein>
    <submittedName>
        <fullName evidence="2">Glycoside hydrolase</fullName>
    </submittedName>
</protein>
<dbReference type="Gene3D" id="3.40.50.880">
    <property type="match status" value="1"/>
</dbReference>
<dbReference type="Pfam" id="PF17132">
    <property type="entry name" value="Glyco_hydro_106"/>
    <property type="match status" value="2"/>
</dbReference>
<reference evidence="2 3" key="1">
    <citation type="submission" date="2020-10" db="EMBL/GenBank/DDBJ databases">
        <title>Complete genome sequence of Paludibaculum fermentans P105T, a facultatively anaerobic acidobacterium capable of dissimilatory Fe(III) reduction.</title>
        <authorList>
            <person name="Dedysh S.N."/>
            <person name="Beletsky A.V."/>
            <person name="Kulichevskaya I.S."/>
            <person name="Mardanov A.V."/>
            <person name="Ravin N.V."/>
        </authorList>
    </citation>
    <scope>NUCLEOTIDE SEQUENCE [LARGE SCALE GENOMIC DNA]</scope>
    <source>
        <strain evidence="2 3">P105</strain>
    </source>
</reference>
<dbReference type="NCBIfam" id="NF045579">
    <property type="entry name" value="rhamnoside_JR"/>
    <property type="match status" value="1"/>
</dbReference>
<keyword evidence="3" id="KW-1185">Reference proteome</keyword>
<dbReference type="Proteomes" id="UP000593892">
    <property type="component" value="Chromosome"/>
</dbReference>
<dbReference type="AlphaFoldDB" id="A0A7S7SI17"/>
<sequence length="858" mass="93498">MHHRRLGQAARLIALAVSAGVASSASSIDAIRASFAAPPPDSRIMMRWWWFGPAVTQHELQRELEVMKAGGIGGVEIQPVYPLALDNPEQKIRNLPFLSAEFLDSVKFAAETGRRLGLRVDMTLGSGWPYGGPHIPLPLAAGRLRVERGATAPVLKEGESLVAAFADQNLFFIAGHTGMKVKRASAGAEGLVLDHYNRAALDKHLQAVGEPLLKAFGGNPPYAVFNDSLEVFGSDWTTDLLAEFQKRRGYDLKPNLPALVGELTVEKGAIRNDWALTLTELVEERFLAPAREWAHAHGTLFRSQTYGTPPVTLSSQRFVDLADGEQPHWRQFSATRWASSANHILGKPVTATETWTWLHSPTFAATPLDIKAEADRHFLQGVNQLIGHGWPYSPESAGKPGWGFYAAASFNDNNPWWIVMPDVSAYLQRLSWLLRQGKPANDVALYVPVGDTRARFTAGSGRVSIDRQMGEVTGPEVIPQILDAGFGFDGVDDGLLEQALASGGYRIVVLPNVERIPLSSYRWLERFAAGGGLLVAVRRKPSLGPGLLDAENEARQIREISARLFDAAGAPGRFVADDKNLGAALTASRTPDLTWAPANPQLGFAHRKLADSEIYFVANTSNQAYTGKVRFRVEGLKPEWLDPLSGRTLALGDEITLPPYSSLVAILSTGAKPAVPAKSATSGGMDLSTDWKVSFEGLDKSVSMDRLRSWTEDAATRHFSGTAVYEKAVTVSKQLSGDRVVLDFGEATPIPESRSANGMRAWLQAPVRDAAVVYVNGQRAGSVWAPPYRVELTGLLKEGRNELRVVVANTSINRLASQGEPDYKAVAAKYGERFQMQDMRNLKPELSGLLGRIRLVAE</sequence>
<keyword evidence="1" id="KW-0732">Signal</keyword>
<dbReference type="RefSeq" id="WP_194446636.1">
    <property type="nucleotide sequence ID" value="NZ_CP063849.1"/>
</dbReference>
<dbReference type="InterPro" id="IPR008979">
    <property type="entry name" value="Galactose-bd-like_sf"/>
</dbReference>
<proteinExistence type="predicted"/>
<feature type="signal peptide" evidence="1">
    <location>
        <begin position="1"/>
        <end position="27"/>
    </location>
</feature>
<organism evidence="2 3">
    <name type="scientific">Paludibaculum fermentans</name>
    <dbReference type="NCBI Taxonomy" id="1473598"/>
    <lineage>
        <taxon>Bacteria</taxon>
        <taxon>Pseudomonadati</taxon>
        <taxon>Acidobacteriota</taxon>
        <taxon>Terriglobia</taxon>
        <taxon>Bryobacterales</taxon>
        <taxon>Bryobacteraceae</taxon>
        <taxon>Paludibaculum</taxon>
    </lineage>
</organism>
<evidence type="ECO:0000256" key="1">
    <source>
        <dbReference type="SAM" id="SignalP"/>
    </source>
</evidence>
<dbReference type="Gene3D" id="2.60.120.260">
    <property type="entry name" value="Galactose-binding domain-like"/>
    <property type="match status" value="1"/>
</dbReference>
<evidence type="ECO:0000313" key="3">
    <source>
        <dbReference type="Proteomes" id="UP000593892"/>
    </source>
</evidence>